<dbReference type="eggNOG" id="ENOG5033XE7">
    <property type="taxonomic scope" value="Bacteria"/>
</dbReference>
<dbReference type="STRING" id="1122247.GCA_000379865_01839"/>
<evidence type="ECO:0000313" key="2">
    <source>
        <dbReference type="Proteomes" id="UP000006265"/>
    </source>
</evidence>
<organism evidence="1 2">
    <name type="scientific">Mycolicibacterium hassiacum (strain DSM 44199 / CIP 105218 / JCM 12690 / 3849)</name>
    <name type="common">Mycobacterium hassiacum</name>
    <dbReference type="NCBI Taxonomy" id="1122247"/>
    <lineage>
        <taxon>Bacteria</taxon>
        <taxon>Bacillati</taxon>
        <taxon>Actinomycetota</taxon>
        <taxon>Actinomycetes</taxon>
        <taxon>Mycobacteriales</taxon>
        <taxon>Mycobacteriaceae</taxon>
        <taxon>Mycolicibacterium</taxon>
    </lineage>
</organism>
<name>K5B7I2_MYCHD</name>
<dbReference type="Proteomes" id="UP000006265">
    <property type="component" value="Unassembled WGS sequence"/>
</dbReference>
<dbReference type="RefSeq" id="WP_005630912.1">
    <property type="nucleotide sequence ID" value="NZ_AMRA01000107.1"/>
</dbReference>
<dbReference type="PATRIC" id="fig|1122247.3.peg.3895"/>
<comment type="caution">
    <text evidence="1">The sequence shown here is derived from an EMBL/GenBank/DDBJ whole genome shotgun (WGS) entry which is preliminary data.</text>
</comment>
<gene>
    <name evidence="1" type="ORF">C731_4059</name>
</gene>
<protein>
    <submittedName>
        <fullName evidence="1">Uncharacterized protein</fullName>
    </submittedName>
</protein>
<dbReference type="OrthoDB" id="4624566at2"/>
<keyword evidence="2" id="KW-1185">Reference proteome</keyword>
<reference evidence="1 2" key="1">
    <citation type="journal article" date="2012" name="J. Bacteriol.">
        <title>Genome sequence of Mycobacterium hassiacum DSM 44199, a rare source of heat-stable mycobacterial proteins.</title>
        <authorList>
            <person name="Tiago I."/>
            <person name="Maranha A."/>
            <person name="Mendes V."/>
            <person name="Alarico S."/>
            <person name="Moynihan P.J."/>
            <person name="Clarke A.J."/>
            <person name="Macedo-Ribeiro S."/>
            <person name="Pereira P.J."/>
            <person name="Empadinhas N."/>
        </authorList>
    </citation>
    <scope>NUCLEOTIDE SEQUENCE [LARGE SCALE GENOMIC DNA]</scope>
    <source>
        <strain evidence="2">DSM 44199 / CIP 105218 / JCM 12690 / 3849</strain>
    </source>
</reference>
<accession>K5B7I2</accession>
<dbReference type="AlphaFoldDB" id="K5B7I2"/>
<dbReference type="EMBL" id="AMRA01000107">
    <property type="protein sequence ID" value="EKF21993.1"/>
    <property type="molecule type" value="Genomic_DNA"/>
</dbReference>
<proteinExistence type="predicted"/>
<sequence>MADEEFKVEVELGTPEHRLSFWEKLRTLDLDDDARRRLGSRVTVTRDGDRILLYTHTLADAQEAERTVRALVAEDHVDARFTVSRWDAATQQWVDPESGQQVPDDAPEVPLPDPNYVILEAYKPEFLRDLGL</sequence>
<evidence type="ECO:0000313" key="1">
    <source>
        <dbReference type="EMBL" id="EKF21993.1"/>
    </source>
</evidence>